<proteinExistence type="predicted"/>
<organism evidence="2 3">
    <name type="scientific">Penicillium frequentans</name>
    <dbReference type="NCBI Taxonomy" id="3151616"/>
    <lineage>
        <taxon>Eukaryota</taxon>
        <taxon>Fungi</taxon>
        <taxon>Dikarya</taxon>
        <taxon>Ascomycota</taxon>
        <taxon>Pezizomycotina</taxon>
        <taxon>Eurotiomycetes</taxon>
        <taxon>Eurotiomycetidae</taxon>
        <taxon>Eurotiales</taxon>
        <taxon>Aspergillaceae</taxon>
        <taxon>Penicillium</taxon>
    </lineage>
</organism>
<evidence type="ECO:0000256" key="1">
    <source>
        <dbReference type="SAM" id="MobiDB-lite"/>
    </source>
</evidence>
<evidence type="ECO:0000313" key="2">
    <source>
        <dbReference type="EMBL" id="KAJ5556679.1"/>
    </source>
</evidence>
<dbReference type="EMBL" id="JAQIZZ010000001">
    <property type="protein sequence ID" value="KAJ5556679.1"/>
    <property type="molecule type" value="Genomic_DNA"/>
</dbReference>
<reference evidence="2 3" key="1">
    <citation type="journal article" date="2023" name="IMA Fungus">
        <title>Comparative genomic study of the Penicillium genus elucidates a diverse pangenome and 15 lateral gene transfer events.</title>
        <authorList>
            <person name="Petersen C."/>
            <person name="Sorensen T."/>
            <person name="Nielsen M.R."/>
            <person name="Sondergaard T.E."/>
            <person name="Sorensen J.L."/>
            <person name="Fitzpatrick D.A."/>
            <person name="Frisvad J.C."/>
            <person name="Nielsen K.L."/>
        </authorList>
    </citation>
    <scope>NUCLEOTIDE SEQUENCE [LARGE SCALE GENOMIC DNA]</scope>
    <source>
        <strain evidence="2 3">IBT 35679</strain>
    </source>
</reference>
<protein>
    <submittedName>
        <fullName evidence="2">Uncharacterized protein</fullName>
    </submittedName>
</protein>
<sequence length="75" mass="8702">MAITLTEKFEKAEIEKAPESWEELPPDPDGQLDDRDKKRIDGRLVRKLDMRLLPWLSLLTLAGFFGPNKHGKRKD</sequence>
<keyword evidence="3" id="KW-1185">Reference proteome</keyword>
<gene>
    <name evidence="2" type="ORF">N7494_000594</name>
</gene>
<comment type="caution">
    <text evidence="2">The sequence shown here is derived from an EMBL/GenBank/DDBJ whole genome shotgun (WGS) entry which is preliminary data.</text>
</comment>
<dbReference type="AlphaFoldDB" id="A0AAD6D6H6"/>
<evidence type="ECO:0000313" key="3">
    <source>
        <dbReference type="Proteomes" id="UP001220324"/>
    </source>
</evidence>
<name>A0AAD6D6H6_9EURO</name>
<accession>A0AAD6D6H6</accession>
<feature type="region of interest" description="Disordered" evidence="1">
    <location>
        <begin position="13"/>
        <end position="36"/>
    </location>
</feature>
<dbReference type="Proteomes" id="UP001220324">
    <property type="component" value="Unassembled WGS sequence"/>
</dbReference>